<gene>
    <name evidence="7" type="ORF">GRI69_04725</name>
</gene>
<dbReference type="RefSeq" id="WP_160727124.1">
    <property type="nucleotide sequence ID" value="NZ_WTYC01000002.1"/>
</dbReference>
<dbReference type="GO" id="GO:0016020">
    <property type="term" value="C:membrane"/>
    <property type="evidence" value="ECO:0007669"/>
    <property type="project" value="UniProtKB-SubCell"/>
</dbReference>
<comment type="caution">
    <text evidence="7">The sequence shown here is derived from an EMBL/GenBank/DDBJ whole genome shotgun (WGS) entry which is preliminary data.</text>
</comment>
<comment type="similarity">
    <text evidence="2">Belongs to the TspO/BZRP family.</text>
</comment>
<evidence type="ECO:0000256" key="4">
    <source>
        <dbReference type="ARBA" id="ARBA00022989"/>
    </source>
</evidence>
<dbReference type="InterPro" id="IPR038330">
    <property type="entry name" value="TspO/MBR-related_sf"/>
</dbReference>
<sequence>MDFSILFAAIWAIFLAFGGGLLTQIDDWYHHLEKPSWQPPNWLFGPAWTIILGLAAWAFVLSWDNAARAGQEIFLIGLYVANGVFHFLWSPLFFKARRPDWALIEVPFLWLSVLALCVFLRDWSVLASWLIVPYLVWVSFAAILNLKIVELNRPFSKAADASNSSK</sequence>
<feature type="transmembrane region" description="Helical" evidence="6">
    <location>
        <begin position="101"/>
        <end position="120"/>
    </location>
</feature>
<keyword evidence="4 6" id="KW-1133">Transmembrane helix</keyword>
<reference evidence="7 8" key="1">
    <citation type="submission" date="2019-12" db="EMBL/GenBank/DDBJ databases">
        <title>Genomic-based taxomic classification of the family Erythrobacteraceae.</title>
        <authorList>
            <person name="Xu L."/>
        </authorList>
    </citation>
    <scope>NUCLEOTIDE SEQUENCE [LARGE SCALE GENOMIC DNA]</scope>
    <source>
        <strain evidence="7 8">DSM 17792</strain>
    </source>
</reference>
<feature type="transmembrane region" description="Helical" evidence="6">
    <location>
        <begin position="42"/>
        <end position="61"/>
    </location>
</feature>
<evidence type="ECO:0000313" key="7">
    <source>
        <dbReference type="EMBL" id="MXO47560.1"/>
    </source>
</evidence>
<dbReference type="GO" id="GO:0033013">
    <property type="term" value="P:tetrapyrrole metabolic process"/>
    <property type="evidence" value="ECO:0007669"/>
    <property type="project" value="UniProtKB-ARBA"/>
</dbReference>
<dbReference type="PANTHER" id="PTHR10057:SF0">
    <property type="entry name" value="TRANSLOCATOR PROTEIN"/>
    <property type="match status" value="1"/>
</dbReference>
<dbReference type="AlphaFoldDB" id="A0A844XPM8"/>
<dbReference type="InterPro" id="IPR004307">
    <property type="entry name" value="TspO_MBR"/>
</dbReference>
<dbReference type="Gene3D" id="1.20.1260.100">
    <property type="entry name" value="TspO/MBR protein"/>
    <property type="match status" value="1"/>
</dbReference>
<dbReference type="FunFam" id="1.20.1260.100:FF:000001">
    <property type="entry name" value="translocator protein 2"/>
    <property type="match status" value="1"/>
</dbReference>
<feature type="transmembrane region" description="Helical" evidence="6">
    <location>
        <begin position="127"/>
        <end position="146"/>
    </location>
</feature>
<evidence type="ECO:0000256" key="5">
    <source>
        <dbReference type="ARBA" id="ARBA00023136"/>
    </source>
</evidence>
<keyword evidence="8" id="KW-1185">Reference proteome</keyword>
<keyword evidence="5 6" id="KW-0472">Membrane</keyword>
<protein>
    <submittedName>
        <fullName evidence="7">Tryptophan-rich sensory protein</fullName>
    </submittedName>
</protein>
<dbReference type="EMBL" id="WTYC01000002">
    <property type="protein sequence ID" value="MXO47560.1"/>
    <property type="molecule type" value="Genomic_DNA"/>
</dbReference>
<evidence type="ECO:0000256" key="3">
    <source>
        <dbReference type="ARBA" id="ARBA00022692"/>
    </source>
</evidence>
<organism evidence="7 8">
    <name type="scientific">Qipengyuania vulgaris</name>
    <dbReference type="NCBI Taxonomy" id="291985"/>
    <lineage>
        <taxon>Bacteria</taxon>
        <taxon>Pseudomonadati</taxon>
        <taxon>Pseudomonadota</taxon>
        <taxon>Alphaproteobacteria</taxon>
        <taxon>Sphingomonadales</taxon>
        <taxon>Erythrobacteraceae</taxon>
        <taxon>Qipengyuania</taxon>
    </lineage>
</organism>
<dbReference type="OrthoDB" id="9795496at2"/>
<evidence type="ECO:0000256" key="1">
    <source>
        <dbReference type="ARBA" id="ARBA00004141"/>
    </source>
</evidence>
<dbReference type="PIRSF" id="PIRSF005859">
    <property type="entry name" value="PBR"/>
    <property type="match status" value="1"/>
</dbReference>
<feature type="transmembrane region" description="Helical" evidence="6">
    <location>
        <begin position="73"/>
        <end position="89"/>
    </location>
</feature>
<dbReference type="CDD" id="cd15904">
    <property type="entry name" value="TSPO_MBR"/>
    <property type="match status" value="1"/>
</dbReference>
<accession>A0A844XPM8</accession>
<evidence type="ECO:0000313" key="8">
    <source>
        <dbReference type="Proteomes" id="UP000448199"/>
    </source>
</evidence>
<keyword evidence="3 6" id="KW-0812">Transmembrane</keyword>
<name>A0A844XPM8_9SPHN</name>
<dbReference type="PANTHER" id="PTHR10057">
    <property type="entry name" value="PERIPHERAL-TYPE BENZODIAZEPINE RECEPTOR"/>
    <property type="match status" value="1"/>
</dbReference>
<proteinExistence type="inferred from homology"/>
<evidence type="ECO:0000256" key="6">
    <source>
        <dbReference type="SAM" id="Phobius"/>
    </source>
</evidence>
<dbReference type="Proteomes" id="UP000448199">
    <property type="component" value="Unassembled WGS sequence"/>
</dbReference>
<evidence type="ECO:0000256" key="2">
    <source>
        <dbReference type="ARBA" id="ARBA00007524"/>
    </source>
</evidence>
<comment type="subcellular location">
    <subcellularLocation>
        <location evidence="1">Membrane</location>
        <topology evidence="1">Multi-pass membrane protein</topology>
    </subcellularLocation>
</comment>
<dbReference type="Pfam" id="PF03073">
    <property type="entry name" value="TspO_MBR"/>
    <property type="match status" value="1"/>
</dbReference>